<reference evidence="2" key="2">
    <citation type="submission" date="2015-02" db="UniProtKB">
        <authorList>
            <consortium name="EnsemblMetazoa"/>
        </authorList>
    </citation>
    <scope>IDENTIFICATION</scope>
</reference>
<evidence type="ECO:0000313" key="3">
    <source>
        <dbReference type="Proteomes" id="UP000014500"/>
    </source>
</evidence>
<keyword evidence="3" id="KW-1185">Reference proteome</keyword>
<proteinExistence type="predicted"/>
<dbReference type="AlphaFoldDB" id="T1JCA5"/>
<organism evidence="2 3">
    <name type="scientific">Strigamia maritima</name>
    <name type="common">European centipede</name>
    <name type="synonym">Geophilus maritimus</name>
    <dbReference type="NCBI Taxonomy" id="126957"/>
    <lineage>
        <taxon>Eukaryota</taxon>
        <taxon>Metazoa</taxon>
        <taxon>Ecdysozoa</taxon>
        <taxon>Arthropoda</taxon>
        <taxon>Myriapoda</taxon>
        <taxon>Chilopoda</taxon>
        <taxon>Pleurostigmophora</taxon>
        <taxon>Geophilomorpha</taxon>
        <taxon>Linotaeniidae</taxon>
        <taxon>Strigamia</taxon>
    </lineage>
</organism>
<sequence>MAAELPNIYHVFAAWAELVALSPVLNTFEGSEVEILNDIPEYEGVAGLIGTVLALVFLAVGAVKKIYQTNESSGETARRKRSNQVDFYLDIIQMLDKQKCMRSLLCSVAQQSTKHKLSSDKRALMHTFGSKPNSVFSEAISLGRRSNSPAVCAVQFNQCPLSEKRLVNLFRAAQFFRNSKVINPMKRLWLKIIS</sequence>
<dbReference type="EMBL" id="JH432064">
    <property type="status" value="NOT_ANNOTATED_CDS"/>
    <property type="molecule type" value="Genomic_DNA"/>
</dbReference>
<dbReference type="EnsemblMetazoa" id="SMAR011415-RA">
    <property type="protein sequence ID" value="SMAR011415-PA"/>
    <property type="gene ID" value="SMAR011415"/>
</dbReference>
<reference evidence="3" key="1">
    <citation type="submission" date="2011-05" db="EMBL/GenBank/DDBJ databases">
        <authorList>
            <person name="Richards S.R."/>
            <person name="Qu J."/>
            <person name="Jiang H."/>
            <person name="Jhangiani S.N."/>
            <person name="Agravi P."/>
            <person name="Goodspeed R."/>
            <person name="Gross S."/>
            <person name="Mandapat C."/>
            <person name="Jackson L."/>
            <person name="Mathew T."/>
            <person name="Pu L."/>
            <person name="Thornton R."/>
            <person name="Saada N."/>
            <person name="Wilczek-Boney K.B."/>
            <person name="Lee S."/>
            <person name="Kovar C."/>
            <person name="Wu Y."/>
            <person name="Scherer S.E."/>
            <person name="Worley K.C."/>
            <person name="Muzny D.M."/>
            <person name="Gibbs R."/>
        </authorList>
    </citation>
    <scope>NUCLEOTIDE SEQUENCE</scope>
    <source>
        <strain evidence="3">Brora</strain>
    </source>
</reference>
<accession>T1JCA5</accession>
<protein>
    <submittedName>
        <fullName evidence="2">Uncharacterized protein</fullName>
    </submittedName>
</protein>
<dbReference type="Proteomes" id="UP000014500">
    <property type="component" value="Unassembled WGS sequence"/>
</dbReference>
<keyword evidence="1" id="KW-0472">Membrane</keyword>
<feature type="transmembrane region" description="Helical" evidence="1">
    <location>
        <begin position="45"/>
        <end position="63"/>
    </location>
</feature>
<feature type="transmembrane region" description="Helical" evidence="1">
    <location>
        <begin position="7"/>
        <end position="25"/>
    </location>
</feature>
<evidence type="ECO:0000256" key="1">
    <source>
        <dbReference type="SAM" id="Phobius"/>
    </source>
</evidence>
<evidence type="ECO:0000313" key="2">
    <source>
        <dbReference type="EnsemblMetazoa" id="SMAR011415-PA"/>
    </source>
</evidence>
<keyword evidence="1" id="KW-0812">Transmembrane</keyword>
<name>T1JCA5_STRMM</name>
<keyword evidence="1" id="KW-1133">Transmembrane helix</keyword>
<dbReference type="HOGENOM" id="CLU_1404072_0_0_1"/>